<evidence type="ECO:0000256" key="7">
    <source>
        <dbReference type="SAM" id="Phobius"/>
    </source>
</evidence>
<sequence length="324" mass="34554">MRTLRLLILGSRPRTWALSVCPVLVALLCASMDSYLLGTTFWSGSVRVPLEALLCVVVALSLQISANFSNDYIDGIRSVDRLRGDGAPVRMNAAGGIAQPLALRAALATSLFGVVAGVAAVCLSRQYWLLGVGALCVLAAWGYSSWASARGLGELLAFLFFGPVVVLCVEALILSGGGGSAHVGPWALLGSVQCGVLAASVLLVNNLRDEYSDRAAGKRTLVVRWGGAFGRWLLAAWLGCVLVLSWGQFFVALFTLSFRVNVWLSLADVLVLAALNAVTIWGLLHVWRAVKRPAFYARVFSSVNLLMILLTLHTAAVWLVANAL</sequence>
<feature type="transmembrane region" description="Helical" evidence="7">
    <location>
        <begin position="299"/>
        <end position="321"/>
    </location>
</feature>
<evidence type="ECO:0000313" key="9">
    <source>
        <dbReference type="Proteomes" id="UP000243657"/>
    </source>
</evidence>
<evidence type="ECO:0000256" key="5">
    <source>
        <dbReference type="ARBA" id="ARBA00023136"/>
    </source>
</evidence>
<dbReference type="CDD" id="cd13962">
    <property type="entry name" value="PT_UbiA_UBIAD1"/>
    <property type="match status" value="1"/>
</dbReference>
<reference evidence="8 9" key="1">
    <citation type="journal article" date="2017" name="BMC Genomics">
        <title>Comparative genomic and phylogenomic analyses of the Bifidobacteriaceae family.</title>
        <authorList>
            <person name="Lugli G.A."/>
            <person name="Milani C."/>
            <person name="Turroni F."/>
            <person name="Duranti S."/>
            <person name="Mancabelli L."/>
            <person name="Mangifesta M."/>
            <person name="Ferrario C."/>
            <person name="Modesto M."/>
            <person name="Mattarelli P."/>
            <person name="Jiri K."/>
            <person name="van Sinderen D."/>
            <person name="Ventura M."/>
        </authorList>
    </citation>
    <scope>NUCLEOTIDE SEQUENCE [LARGE SCALE GENOMIC DNA]</scope>
    <source>
        <strain evidence="8 9">DSM 24762</strain>
    </source>
</reference>
<dbReference type="AlphaFoldDB" id="A0A261F7A8"/>
<feature type="transmembrane region" description="Helical" evidence="7">
    <location>
        <begin position="155"/>
        <end position="174"/>
    </location>
</feature>
<feature type="transmembrane region" description="Helical" evidence="7">
    <location>
        <begin position="186"/>
        <end position="207"/>
    </location>
</feature>
<dbReference type="GO" id="GO:0046428">
    <property type="term" value="F:1,4-dihydroxy-2-naphthoate polyprenyltransferase activity"/>
    <property type="evidence" value="ECO:0007669"/>
    <property type="project" value="UniProtKB-UniRule"/>
</dbReference>
<dbReference type="PANTHER" id="PTHR13929:SF0">
    <property type="entry name" value="UBIA PRENYLTRANSFERASE DOMAIN-CONTAINING PROTEIN 1"/>
    <property type="match status" value="1"/>
</dbReference>
<keyword evidence="4 7" id="KW-1133">Transmembrane helix</keyword>
<evidence type="ECO:0000256" key="6">
    <source>
        <dbReference type="NCBIfam" id="TIGR00751"/>
    </source>
</evidence>
<feature type="transmembrane region" description="Helical" evidence="7">
    <location>
        <begin position="262"/>
        <end position="287"/>
    </location>
</feature>
<comment type="caution">
    <text evidence="8">The sequence shown here is derived from an EMBL/GenBank/DDBJ whole genome shotgun (WGS) entry which is preliminary data.</text>
</comment>
<dbReference type="InterPro" id="IPR000537">
    <property type="entry name" value="UbiA_prenyltransferase"/>
</dbReference>
<dbReference type="PANTHER" id="PTHR13929">
    <property type="entry name" value="1,4-DIHYDROXY-2-NAPHTHOATE OCTAPRENYLTRANSFERASE"/>
    <property type="match status" value="1"/>
</dbReference>
<keyword evidence="5 7" id="KW-0472">Membrane</keyword>
<keyword evidence="3 7" id="KW-0812">Transmembrane</keyword>
<evidence type="ECO:0000313" key="8">
    <source>
        <dbReference type="EMBL" id="OZG55030.1"/>
    </source>
</evidence>
<keyword evidence="2 8" id="KW-0808">Transferase</keyword>
<dbReference type="Pfam" id="PF01040">
    <property type="entry name" value="UbiA"/>
    <property type="match status" value="1"/>
</dbReference>
<dbReference type="InterPro" id="IPR026046">
    <property type="entry name" value="UBIAD1"/>
</dbReference>
<dbReference type="GO" id="GO:0009234">
    <property type="term" value="P:menaquinone biosynthetic process"/>
    <property type="evidence" value="ECO:0007669"/>
    <property type="project" value="UniProtKB-UniRule"/>
</dbReference>
<comment type="subcellular location">
    <subcellularLocation>
        <location evidence="1">Membrane</location>
        <topology evidence="1">Multi-pass membrane protein</topology>
    </subcellularLocation>
</comment>
<evidence type="ECO:0000256" key="2">
    <source>
        <dbReference type="ARBA" id="ARBA00022679"/>
    </source>
</evidence>
<dbReference type="RefSeq" id="WP_094726120.1">
    <property type="nucleotide sequence ID" value="NZ_JBHLWS010000002.1"/>
</dbReference>
<dbReference type="PIRSF" id="PIRSF005355">
    <property type="entry name" value="UBIAD1"/>
    <property type="match status" value="1"/>
</dbReference>
<feature type="transmembrane region" description="Helical" evidence="7">
    <location>
        <begin position="228"/>
        <end position="256"/>
    </location>
</feature>
<accession>A0A261F7A8</accession>
<organism evidence="8 9">
    <name type="scientific">Alloscardovia macacae</name>
    <dbReference type="NCBI Taxonomy" id="1160091"/>
    <lineage>
        <taxon>Bacteria</taxon>
        <taxon>Bacillati</taxon>
        <taxon>Actinomycetota</taxon>
        <taxon>Actinomycetes</taxon>
        <taxon>Bifidobacteriales</taxon>
        <taxon>Bifidobacteriaceae</taxon>
        <taxon>Alloscardovia</taxon>
    </lineage>
</organism>
<feature type="transmembrane region" description="Helical" evidence="7">
    <location>
        <begin position="101"/>
        <end position="121"/>
    </location>
</feature>
<dbReference type="GO" id="GO:0016020">
    <property type="term" value="C:membrane"/>
    <property type="evidence" value="ECO:0007669"/>
    <property type="project" value="UniProtKB-SubCell"/>
</dbReference>
<evidence type="ECO:0000256" key="3">
    <source>
        <dbReference type="ARBA" id="ARBA00022692"/>
    </source>
</evidence>
<gene>
    <name evidence="8" type="ORF">ALMA_0355</name>
</gene>
<evidence type="ECO:0000256" key="1">
    <source>
        <dbReference type="ARBA" id="ARBA00004141"/>
    </source>
</evidence>
<dbReference type="Proteomes" id="UP000243657">
    <property type="component" value="Unassembled WGS sequence"/>
</dbReference>
<keyword evidence="9" id="KW-1185">Reference proteome</keyword>
<dbReference type="GO" id="GO:0042371">
    <property type="term" value="P:vitamin K biosynthetic process"/>
    <property type="evidence" value="ECO:0007669"/>
    <property type="project" value="TreeGrafter"/>
</dbReference>
<dbReference type="NCBIfam" id="TIGR00751">
    <property type="entry name" value="menA"/>
    <property type="match status" value="1"/>
</dbReference>
<protein>
    <recommendedName>
        <fullName evidence="6">1,4-dihydroxy-2-naphthoate octaprenyltransferase</fullName>
        <ecNumber evidence="6">2.5.1.74</ecNumber>
    </recommendedName>
</protein>
<name>A0A261F7A8_9BIFI</name>
<dbReference type="EC" id="2.5.1.74" evidence="6"/>
<evidence type="ECO:0000256" key="4">
    <source>
        <dbReference type="ARBA" id="ARBA00022989"/>
    </source>
</evidence>
<feature type="transmembrane region" description="Helical" evidence="7">
    <location>
        <begin position="127"/>
        <end position="143"/>
    </location>
</feature>
<dbReference type="EMBL" id="MWWT01000001">
    <property type="protein sequence ID" value="OZG55030.1"/>
    <property type="molecule type" value="Genomic_DNA"/>
</dbReference>
<proteinExistence type="predicted"/>